<protein>
    <submittedName>
        <fullName evidence="1">Uncharacterized protein</fullName>
    </submittedName>
</protein>
<evidence type="ECO:0000313" key="1">
    <source>
        <dbReference type="EMBL" id="SDL03574.1"/>
    </source>
</evidence>
<keyword evidence="2" id="KW-1185">Reference proteome</keyword>
<dbReference type="EMBL" id="FNFO01000004">
    <property type="protein sequence ID" value="SDL03574.1"/>
    <property type="molecule type" value="Genomic_DNA"/>
</dbReference>
<dbReference type="Proteomes" id="UP000198510">
    <property type="component" value="Unassembled WGS sequence"/>
</dbReference>
<dbReference type="OrthoDB" id="1524666at2"/>
<sequence>MQISYSRSFLQKLEHLVEEAGYLLRYEKGNFRSGFCILQHKKVVIVNQFYSLEGKINCLMDIIRDLVLPEDDRLSVQSKALLASLAQSPS</sequence>
<evidence type="ECO:0000313" key="2">
    <source>
        <dbReference type="Proteomes" id="UP000198510"/>
    </source>
</evidence>
<reference evidence="1 2" key="1">
    <citation type="submission" date="2016-10" db="EMBL/GenBank/DDBJ databases">
        <authorList>
            <person name="de Groot N.N."/>
        </authorList>
    </citation>
    <scope>NUCLEOTIDE SEQUENCE [LARGE SCALE GENOMIC DNA]</scope>
    <source>
        <strain evidence="1 2">DSM 25186</strain>
    </source>
</reference>
<dbReference type="STRING" id="1075417.SAMN05421823_104202"/>
<dbReference type="AlphaFoldDB" id="A0A1G9GSI4"/>
<name>A0A1G9GSI4_9BACT</name>
<proteinExistence type="predicted"/>
<dbReference type="RefSeq" id="WP_089682107.1">
    <property type="nucleotide sequence ID" value="NZ_FNFO01000004.1"/>
</dbReference>
<accession>A0A1G9GSI4</accession>
<gene>
    <name evidence="1" type="ORF">SAMN05421823_104202</name>
</gene>
<organism evidence="1 2">
    <name type="scientific">Catalinimonas alkaloidigena</name>
    <dbReference type="NCBI Taxonomy" id="1075417"/>
    <lineage>
        <taxon>Bacteria</taxon>
        <taxon>Pseudomonadati</taxon>
        <taxon>Bacteroidota</taxon>
        <taxon>Cytophagia</taxon>
        <taxon>Cytophagales</taxon>
        <taxon>Catalimonadaceae</taxon>
        <taxon>Catalinimonas</taxon>
    </lineage>
</organism>